<evidence type="ECO:0000256" key="3">
    <source>
        <dbReference type="ARBA" id="ARBA00022692"/>
    </source>
</evidence>
<evidence type="ECO:0000313" key="7">
    <source>
        <dbReference type="EMBL" id="QOW19294.1"/>
    </source>
</evidence>
<dbReference type="KEGG" id="lcic:INQ41_11795"/>
<protein>
    <recommendedName>
        <fullName evidence="6">SURF1-like protein</fullName>
    </recommendedName>
</protein>
<reference evidence="7 8" key="1">
    <citation type="submission" date="2020-10" db="EMBL/GenBank/DDBJ databases">
        <title>complete genome sequencing of Lysobacter sp. H21R20.</title>
        <authorList>
            <person name="Bae J.-W."/>
            <person name="Lee S.-Y."/>
        </authorList>
    </citation>
    <scope>NUCLEOTIDE SEQUENCE [LARGE SCALE GENOMIC DNA]</scope>
    <source>
        <strain evidence="7 8">H21R20</strain>
    </source>
</reference>
<gene>
    <name evidence="7" type="ORF">INQ41_11795</name>
</gene>
<dbReference type="InterPro" id="IPR002994">
    <property type="entry name" value="Surf1/Shy1"/>
</dbReference>
<dbReference type="GO" id="GO:0005886">
    <property type="term" value="C:plasma membrane"/>
    <property type="evidence" value="ECO:0007669"/>
    <property type="project" value="UniProtKB-SubCell"/>
</dbReference>
<organism evidence="7 8">
    <name type="scientific">Novilysobacter ciconiae</name>
    <dbReference type="NCBI Taxonomy" id="2781022"/>
    <lineage>
        <taxon>Bacteria</taxon>
        <taxon>Pseudomonadati</taxon>
        <taxon>Pseudomonadota</taxon>
        <taxon>Gammaproteobacteria</taxon>
        <taxon>Lysobacterales</taxon>
        <taxon>Lysobacteraceae</taxon>
        <taxon>Novilysobacter</taxon>
    </lineage>
</organism>
<keyword evidence="3 6" id="KW-0812">Transmembrane</keyword>
<evidence type="ECO:0000256" key="2">
    <source>
        <dbReference type="ARBA" id="ARBA00007165"/>
    </source>
</evidence>
<dbReference type="Proteomes" id="UP000594059">
    <property type="component" value="Chromosome"/>
</dbReference>
<evidence type="ECO:0000256" key="6">
    <source>
        <dbReference type="RuleBase" id="RU363076"/>
    </source>
</evidence>
<sequence>MSRRSQLIVGWLLALAVIAGFARLGVWQLQRAVEKQAMLDQAARVLASRQPLGLDAAADSHSRDGYQWARGSGEFAVGPQWLLDNQQREGRVGVQAYRIFRPDHGMPLLVDLGWLPLPGDRTMPSVELPAGHLTIEGLLSPPPSGGIALGAGMAEQAEGWLMLRVDLAAISDAAGTPLAPRVLRLDPASPLGYERDLALLPNTLPPAKHRGYALQWFGLALAVLATALILTFRTPRRRRRLPNMDTTDE</sequence>
<dbReference type="InterPro" id="IPR045214">
    <property type="entry name" value="Surf1/Surf4"/>
</dbReference>
<feature type="transmembrane region" description="Helical" evidence="6">
    <location>
        <begin position="212"/>
        <end position="232"/>
    </location>
</feature>
<dbReference type="EMBL" id="CP063656">
    <property type="protein sequence ID" value="QOW19294.1"/>
    <property type="molecule type" value="Genomic_DNA"/>
</dbReference>
<comment type="similarity">
    <text evidence="2 6">Belongs to the SURF1 family.</text>
</comment>
<evidence type="ECO:0000313" key="8">
    <source>
        <dbReference type="Proteomes" id="UP000594059"/>
    </source>
</evidence>
<dbReference type="PANTHER" id="PTHR23427:SF2">
    <property type="entry name" value="SURFEIT LOCUS PROTEIN 1"/>
    <property type="match status" value="1"/>
</dbReference>
<evidence type="ECO:0000256" key="5">
    <source>
        <dbReference type="ARBA" id="ARBA00023136"/>
    </source>
</evidence>
<comment type="caution">
    <text evidence="6">Lacks conserved residue(s) required for the propagation of feature annotation.</text>
</comment>
<evidence type="ECO:0000256" key="4">
    <source>
        <dbReference type="ARBA" id="ARBA00022989"/>
    </source>
</evidence>
<dbReference type="RefSeq" id="WP_193984712.1">
    <property type="nucleotide sequence ID" value="NZ_CP063656.1"/>
</dbReference>
<dbReference type="PANTHER" id="PTHR23427">
    <property type="entry name" value="SURFEIT LOCUS PROTEIN"/>
    <property type="match status" value="1"/>
</dbReference>
<dbReference type="Pfam" id="PF02104">
    <property type="entry name" value="SURF1"/>
    <property type="match status" value="1"/>
</dbReference>
<evidence type="ECO:0000256" key="1">
    <source>
        <dbReference type="ARBA" id="ARBA00004370"/>
    </source>
</evidence>
<dbReference type="PROSITE" id="PS50895">
    <property type="entry name" value="SURF1"/>
    <property type="match status" value="1"/>
</dbReference>
<dbReference type="AlphaFoldDB" id="A0A7S6ZS43"/>
<keyword evidence="8" id="KW-1185">Reference proteome</keyword>
<keyword evidence="4 6" id="KW-1133">Transmembrane helix</keyword>
<name>A0A7S6ZS43_9GAMM</name>
<proteinExistence type="inferred from homology"/>
<accession>A0A7S6ZS43</accession>
<keyword evidence="6" id="KW-1003">Cell membrane</keyword>
<dbReference type="CDD" id="cd06662">
    <property type="entry name" value="SURF1"/>
    <property type="match status" value="1"/>
</dbReference>
<comment type="subcellular location">
    <subcellularLocation>
        <location evidence="6">Cell membrane</location>
        <topology evidence="6">Multi-pass membrane protein</topology>
    </subcellularLocation>
    <subcellularLocation>
        <location evidence="1">Membrane</location>
    </subcellularLocation>
</comment>
<keyword evidence="5 6" id="KW-0472">Membrane</keyword>